<evidence type="ECO:0000313" key="2">
    <source>
        <dbReference type="EMBL" id="GFQ03094.1"/>
    </source>
</evidence>
<dbReference type="AlphaFoldDB" id="A0A830D4C4"/>
<evidence type="ECO:0000259" key="1">
    <source>
        <dbReference type="Pfam" id="PF23622"/>
    </source>
</evidence>
<keyword evidence="3" id="KW-1185">Reference proteome</keyword>
<accession>A0A830D4C4</accession>
<dbReference type="OrthoDB" id="904489at2759"/>
<dbReference type="Pfam" id="PF23622">
    <property type="entry name" value="LRR_At1g61320_AtMIF1"/>
    <property type="match status" value="1"/>
</dbReference>
<dbReference type="PANTHER" id="PTHR34145:SF28">
    <property type="entry name" value="F-BOX DOMAIN-CONTAINING PROTEIN"/>
    <property type="match status" value="1"/>
</dbReference>
<name>A0A830D4C4_9LAMI</name>
<gene>
    <name evidence="2" type="ORF">PHJA_002453200</name>
</gene>
<dbReference type="InterPro" id="IPR032675">
    <property type="entry name" value="LRR_dom_sf"/>
</dbReference>
<sequence>MPTFSFSTRRPCPYTWNSKEIIDGVHGVLQRHSVYIRSFYLRCPLSGSCAHTLEQCIYSLGDLGIEKLYLGASSEWPATDFSFSCHLLSHMPPLKYFKLKSFSLQPNLKSQCNSLRTLRLSNVRAPPGSLECILSNCLSLCTLTIKKCQVPSKLCFRGPNLQLKCIAIHGCEALEEIEFEATSLTTFDFEGDKIVKFIFDHVPQLHTIYISSYHDTMPYFCGRLGEYLPRLKTLLYFDSQDGSIAAGIKMFNNLKRLELASGHLITFNLFSLTSVLHACPRLQEFHFSVNLQYEFYEWPEEEKNVVFHSQLKYVELSGFGARESEVRFASYILKSAIVLQQMFISWVSRLYMGLGKWSEGYDPALSKEWSQALESIEQMKHQAVSKTAQVIFQQSPRLKSKQF</sequence>
<dbReference type="Proteomes" id="UP000653305">
    <property type="component" value="Unassembled WGS sequence"/>
</dbReference>
<evidence type="ECO:0000313" key="3">
    <source>
        <dbReference type="Proteomes" id="UP000653305"/>
    </source>
</evidence>
<organism evidence="2 3">
    <name type="scientific">Phtheirospermum japonicum</name>
    <dbReference type="NCBI Taxonomy" id="374723"/>
    <lineage>
        <taxon>Eukaryota</taxon>
        <taxon>Viridiplantae</taxon>
        <taxon>Streptophyta</taxon>
        <taxon>Embryophyta</taxon>
        <taxon>Tracheophyta</taxon>
        <taxon>Spermatophyta</taxon>
        <taxon>Magnoliopsida</taxon>
        <taxon>eudicotyledons</taxon>
        <taxon>Gunneridae</taxon>
        <taxon>Pentapetalae</taxon>
        <taxon>asterids</taxon>
        <taxon>lamiids</taxon>
        <taxon>Lamiales</taxon>
        <taxon>Orobanchaceae</taxon>
        <taxon>Orobanchaceae incertae sedis</taxon>
        <taxon>Phtheirospermum</taxon>
    </lineage>
</organism>
<dbReference type="InterPro" id="IPR055357">
    <property type="entry name" value="LRR_At1g61320_AtMIF1"/>
</dbReference>
<proteinExistence type="predicted"/>
<feature type="domain" description="At1g61320/AtMIF1 LRR" evidence="1">
    <location>
        <begin position="29"/>
        <end position="347"/>
    </location>
</feature>
<reference evidence="2" key="1">
    <citation type="submission" date="2020-07" db="EMBL/GenBank/DDBJ databases">
        <title>Ethylene signaling mediates host invasion by parasitic plants.</title>
        <authorList>
            <person name="Yoshida S."/>
        </authorList>
    </citation>
    <scope>NUCLEOTIDE SEQUENCE</scope>
    <source>
        <strain evidence="2">Okayama</strain>
    </source>
</reference>
<dbReference type="InterPro" id="IPR053772">
    <property type="entry name" value="At1g61320/At1g61330-like"/>
</dbReference>
<dbReference type="PANTHER" id="PTHR34145">
    <property type="entry name" value="OS02G0105600 PROTEIN"/>
    <property type="match status" value="1"/>
</dbReference>
<comment type="caution">
    <text evidence="2">The sequence shown here is derived from an EMBL/GenBank/DDBJ whole genome shotgun (WGS) entry which is preliminary data.</text>
</comment>
<dbReference type="Gene3D" id="3.80.10.10">
    <property type="entry name" value="Ribonuclease Inhibitor"/>
    <property type="match status" value="1"/>
</dbReference>
<dbReference type="SUPFAM" id="SSF52047">
    <property type="entry name" value="RNI-like"/>
    <property type="match status" value="1"/>
</dbReference>
<dbReference type="EMBL" id="BMAC01000800">
    <property type="protein sequence ID" value="GFQ03094.1"/>
    <property type="molecule type" value="Genomic_DNA"/>
</dbReference>
<protein>
    <recommendedName>
        <fullName evidence="1">At1g61320/AtMIF1 LRR domain-containing protein</fullName>
    </recommendedName>
</protein>